<dbReference type="Proteomes" id="UP000054516">
    <property type="component" value="Unassembled WGS sequence"/>
</dbReference>
<feature type="repeat" description="ANK" evidence="1">
    <location>
        <begin position="614"/>
        <end position="646"/>
    </location>
</feature>
<dbReference type="Pfam" id="PF26640">
    <property type="entry name" value="DUF8212"/>
    <property type="match status" value="1"/>
</dbReference>
<evidence type="ECO:0000259" key="3">
    <source>
        <dbReference type="Pfam" id="PF26640"/>
    </source>
</evidence>
<feature type="repeat" description="ANK" evidence="1">
    <location>
        <begin position="713"/>
        <end position="745"/>
    </location>
</feature>
<keyword evidence="5" id="KW-1185">Reference proteome</keyword>
<dbReference type="Pfam" id="PF00023">
    <property type="entry name" value="Ank"/>
    <property type="match status" value="1"/>
</dbReference>
<keyword evidence="1" id="KW-0040">ANK repeat</keyword>
<dbReference type="AlphaFoldDB" id="A0A1W2TXG9"/>
<keyword evidence="2" id="KW-0175">Coiled coil</keyword>
<dbReference type="SUPFAM" id="SSF48403">
    <property type="entry name" value="Ankyrin repeat"/>
    <property type="match status" value="1"/>
</dbReference>
<feature type="domain" description="DUF8212" evidence="3">
    <location>
        <begin position="133"/>
        <end position="162"/>
    </location>
</feature>
<dbReference type="SMART" id="SM00248">
    <property type="entry name" value="ANK"/>
    <property type="match status" value="5"/>
</dbReference>
<proteinExistence type="predicted"/>
<dbReference type="InterPro" id="IPR002110">
    <property type="entry name" value="Ankyrin_rpt"/>
</dbReference>
<dbReference type="Pfam" id="PF12796">
    <property type="entry name" value="Ank_2"/>
    <property type="match status" value="1"/>
</dbReference>
<dbReference type="EMBL" id="DF977570">
    <property type="protein sequence ID" value="GAP93412.1"/>
    <property type="molecule type" value="Genomic_DNA"/>
</dbReference>
<name>A0A1W2TXG9_ROSNE</name>
<dbReference type="PANTHER" id="PTHR10622:SF10">
    <property type="entry name" value="HET DOMAIN-CONTAINING PROTEIN"/>
    <property type="match status" value="1"/>
</dbReference>
<accession>A0A1W2TXG9</accession>
<dbReference type="OMA" id="FQWYRRA"/>
<evidence type="ECO:0000256" key="2">
    <source>
        <dbReference type="SAM" id="Coils"/>
    </source>
</evidence>
<feature type="coiled-coil region" evidence="2">
    <location>
        <begin position="454"/>
        <end position="523"/>
    </location>
</feature>
<protein>
    <submittedName>
        <fullName evidence="4">Putative beta transducin-like protein</fullName>
    </submittedName>
</protein>
<reference evidence="4" key="1">
    <citation type="submission" date="2016-03" db="EMBL/GenBank/DDBJ databases">
        <title>Draft genome sequence of Rosellinia necatrix.</title>
        <authorList>
            <person name="Kanematsu S."/>
        </authorList>
    </citation>
    <scope>NUCLEOTIDE SEQUENCE [LARGE SCALE GENOMIC DNA]</scope>
    <source>
        <strain evidence="4">W97</strain>
    </source>
</reference>
<dbReference type="STRING" id="77044.A0A1W2TXG9"/>
<dbReference type="Pfam" id="PF13637">
    <property type="entry name" value="Ank_4"/>
    <property type="match status" value="1"/>
</dbReference>
<dbReference type="PROSITE" id="PS50088">
    <property type="entry name" value="ANK_REPEAT"/>
    <property type="match status" value="4"/>
</dbReference>
<dbReference type="PANTHER" id="PTHR10622">
    <property type="entry name" value="HET DOMAIN-CONTAINING PROTEIN"/>
    <property type="match status" value="1"/>
</dbReference>
<evidence type="ECO:0000313" key="4">
    <source>
        <dbReference type="EMBL" id="GAP93412.1"/>
    </source>
</evidence>
<dbReference type="Gene3D" id="1.25.40.20">
    <property type="entry name" value="Ankyrin repeat-containing domain"/>
    <property type="match status" value="2"/>
</dbReference>
<dbReference type="InterPro" id="IPR036770">
    <property type="entry name" value="Ankyrin_rpt-contain_sf"/>
</dbReference>
<gene>
    <name evidence="4" type="ORF">SAMD00023353_12500060</name>
</gene>
<dbReference type="OrthoDB" id="194358at2759"/>
<dbReference type="InterPro" id="IPR058525">
    <property type="entry name" value="DUF8212"/>
</dbReference>
<dbReference type="PROSITE" id="PS50297">
    <property type="entry name" value="ANK_REP_REGION"/>
    <property type="match status" value="4"/>
</dbReference>
<evidence type="ECO:0000256" key="1">
    <source>
        <dbReference type="PROSITE-ProRule" id="PRU00023"/>
    </source>
</evidence>
<organism evidence="4">
    <name type="scientific">Rosellinia necatrix</name>
    <name type="common">White root-rot fungus</name>
    <dbReference type="NCBI Taxonomy" id="77044"/>
    <lineage>
        <taxon>Eukaryota</taxon>
        <taxon>Fungi</taxon>
        <taxon>Dikarya</taxon>
        <taxon>Ascomycota</taxon>
        <taxon>Pezizomycotina</taxon>
        <taxon>Sordariomycetes</taxon>
        <taxon>Xylariomycetidae</taxon>
        <taxon>Xylariales</taxon>
        <taxon>Xylariaceae</taxon>
        <taxon>Rosellinia</taxon>
    </lineage>
</organism>
<feature type="repeat" description="ANK" evidence="1">
    <location>
        <begin position="647"/>
        <end position="679"/>
    </location>
</feature>
<feature type="repeat" description="ANK" evidence="1">
    <location>
        <begin position="680"/>
        <end position="712"/>
    </location>
</feature>
<evidence type="ECO:0000313" key="5">
    <source>
        <dbReference type="Proteomes" id="UP000054516"/>
    </source>
</evidence>
<sequence>MFKWYKNAKICYAYLHDVKGNEKPRKSQSSFWKSRWFCRGWTLQELIAPATLHFYDTSWNQLGSKRSLASALERITKIPRGFLLGTFPLKDASVAQRMSWAANRVTKRKEDMAYCLLGIFEIHMPMAYGEDSNAFIRLQEEIIKQINDDSILAWNFVRNNSTTEFSNIIRRGALASNPSEFSESGHIVVPSIPSSSMRPLNTLGGSLQAERRIYTDSSGQCFVILQCHTNDSLDQVVGIPVAAQPEGYDNYIRLLGCSYVLLQPSISQANPQDIRIPIRHSNAQEEESLRFGFFIDNGLGEDLQISEAIPQQNLVGTDILITNDNTRSGRLHRLWVMFRHEQNESNNFVLVLERDCHERKPQALYHVMVCDKAITLEEIKNNFAKVSTSDRNKHSACNGTIGLEVTVSLERPGKQPMFVVRLLPGGERADTYNITNMLLQHQQETQIMNAFHTYHQAVDKAKDLQKSVKRKELKLDRMLKQLAEIEEQMIILANERFKLRKVEKDATSDLAKLRSESSELERSSAAYLDRAKTLQQRFDIQHGPMTVAKNKFEDWTDEATKEMLGKWDPKFHEAYLSISNLSHRFLLLAAAIGHEPPFRELAGGSISIDIATRDGRSLINLAACGGHGRIVQTLLILGADIEATDNNGCSPLISSCRYGHIDVARLLLDHGANIEASDNDGWSPLIFSCCYGHTDVARLLLDNGANIEATNNNGWSPLVYTCRNGYTDIVGLLLDKGAVMDYYPQTQWHLGRQVALIHATRCGHKETVQLLLHRGANKYLTDEGGSTAKYWATHKGHHQISDVLDAWGTKGAES</sequence>